<reference evidence="5" key="1">
    <citation type="submission" date="2010-05" db="EMBL/GenBank/DDBJ databases">
        <title>The genome sequence of Magnaporthe poae strain ATCC 64411.</title>
        <authorList>
            <person name="Ma L.-J."/>
            <person name="Dead R."/>
            <person name="Young S."/>
            <person name="Zeng Q."/>
            <person name="Koehrsen M."/>
            <person name="Alvarado L."/>
            <person name="Berlin A."/>
            <person name="Chapman S.B."/>
            <person name="Chen Z."/>
            <person name="Freedman E."/>
            <person name="Gellesch M."/>
            <person name="Goldberg J."/>
            <person name="Griggs A."/>
            <person name="Gujja S."/>
            <person name="Heilman E.R."/>
            <person name="Heiman D."/>
            <person name="Hepburn T."/>
            <person name="Howarth C."/>
            <person name="Jen D."/>
            <person name="Larson L."/>
            <person name="Mehta T."/>
            <person name="Neiman D."/>
            <person name="Pearson M."/>
            <person name="Roberts A."/>
            <person name="Saif S."/>
            <person name="Shea T."/>
            <person name="Shenoy N."/>
            <person name="Sisk P."/>
            <person name="Stolte C."/>
            <person name="Sykes S."/>
            <person name="Walk T."/>
            <person name="White J."/>
            <person name="Yandava C."/>
            <person name="Haas B."/>
            <person name="Nusbaum C."/>
            <person name="Birren B."/>
        </authorList>
    </citation>
    <scope>NUCLEOTIDE SEQUENCE [LARGE SCALE GENOMIC DNA]</scope>
    <source>
        <strain evidence="5">ATCC 64411 / 73-15</strain>
    </source>
</reference>
<dbReference type="EMBL" id="ADBL01000278">
    <property type="status" value="NOT_ANNOTATED_CDS"/>
    <property type="molecule type" value="Genomic_DNA"/>
</dbReference>
<reference evidence="3" key="2">
    <citation type="submission" date="2010-05" db="EMBL/GenBank/DDBJ databases">
        <title>The Genome Sequence of Magnaporthe poae strain ATCC 64411.</title>
        <authorList>
            <consortium name="The Broad Institute Genome Sequencing Platform"/>
            <consortium name="Broad Institute Genome Sequencing Center for Infectious Disease"/>
            <person name="Ma L.-J."/>
            <person name="Dead R."/>
            <person name="Young S."/>
            <person name="Zeng Q."/>
            <person name="Koehrsen M."/>
            <person name="Alvarado L."/>
            <person name="Berlin A."/>
            <person name="Chapman S.B."/>
            <person name="Chen Z."/>
            <person name="Freedman E."/>
            <person name="Gellesch M."/>
            <person name="Goldberg J."/>
            <person name="Griggs A."/>
            <person name="Gujja S."/>
            <person name="Heilman E.R."/>
            <person name="Heiman D."/>
            <person name="Hepburn T."/>
            <person name="Howarth C."/>
            <person name="Jen D."/>
            <person name="Larson L."/>
            <person name="Mehta T."/>
            <person name="Neiman D."/>
            <person name="Pearson M."/>
            <person name="Roberts A."/>
            <person name="Saif S."/>
            <person name="Shea T."/>
            <person name="Shenoy N."/>
            <person name="Sisk P."/>
            <person name="Stolte C."/>
            <person name="Sykes S."/>
            <person name="Walk T."/>
            <person name="White J."/>
            <person name="Yandava C."/>
            <person name="Haas B."/>
            <person name="Nusbaum C."/>
            <person name="Birren B."/>
        </authorList>
    </citation>
    <scope>NUCLEOTIDE SEQUENCE</scope>
    <source>
        <strain evidence="3">ATCC 64411</strain>
    </source>
</reference>
<dbReference type="PANTHER" id="PTHR35186:SF4">
    <property type="entry name" value="PRION-INHIBITION AND PROPAGATION HELO DOMAIN-CONTAINING PROTEIN"/>
    <property type="match status" value="1"/>
</dbReference>
<protein>
    <recommendedName>
        <fullName evidence="2">DUF7580 domain-containing protein</fullName>
    </recommendedName>
</protein>
<reference evidence="3" key="3">
    <citation type="submission" date="2011-03" db="EMBL/GenBank/DDBJ databases">
        <title>Annotation of Magnaporthe poae ATCC 64411.</title>
        <authorList>
            <person name="Ma L.-J."/>
            <person name="Dead R."/>
            <person name="Young S.K."/>
            <person name="Zeng Q."/>
            <person name="Gargeya S."/>
            <person name="Fitzgerald M."/>
            <person name="Haas B."/>
            <person name="Abouelleil A."/>
            <person name="Alvarado L."/>
            <person name="Arachchi H.M."/>
            <person name="Berlin A."/>
            <person name="Brown A."/>
            <person name="Chapman S.B."/>
            <person name="Chen Z."/>
            <person name="Dunbar C."/>
            <person name="Freedman E."/>
            <person name="Gearin G."/>
            <person name="Gellesch M."/>
            <person name="Goldberg J."/>
            <person name="Griggs A."/>
            <person name="Gujja S."/>
            <person name="Heiman D."/>
            <person name="Howarth C."/>
            <person name="Larson L."/>
            <person name="Lui A."/>
            <person name="MacDonald P.J.P."/>
            <person name="Mehta T."/>
            <person name="Montmayeur A."/>
            <person name="Murphy C."/>
            <person name="Neiman D."/>
            <person name="Pearson M."/>
            <person name="Priest M."/>
            <person name="Roberts A."/>
            <person name="Saif S."/>
            <person name="Shea T."/>
            <person name="Shenoy N."/>
            <person name="Sisk P."/>
            <person name="Stolte C."/>
            <person name="Sykes S."/>
            <person name="Yandava C."/>
            <person name="Wortman J."/>
            <person name="Nusbaum C."/>
            <person name="Birren B."/>
        </authorList>
    </citation>
    <scope>NUCLEOTIDE SEQUENCE</scope>
    <source>
        <strain evidence="3">ATCC 64411</strain>
    </source>
</reference>
<gene>
    <name evidence="3" type="ORF">MAPG_01178</name>
</gene>
<dbReference type="AlphaFoldDB" id="A0A0C4DN06"/>
<sequence length="564" mass="64471">MSGFEVAGIVLAVLPLFIEATKYAANARGAISPRTRDEKLLEFYETFWWETYELQKQVERVVMGLPEISEARKREVVENREIEKFGQEKDLEEALRSFLVSDADYAAFQKVMSKVLELLARLVKDETVHLSQSDHHDQGKMLLKLKNYQDGRRSGGLASSFRERFRFLRREKEREACLKNLKIWNQRIHIVVDSACSAADRRKAITTKPPDAASHPLSLLRQLSQRLFSAIWKCWTCDCPVGAHEARFSLASCAHSKAQPCKTIAQLSFDFLMSRHSPQAPPGGSSLSKTPWKWREGTVIIKPQSPQDSQNGAQLENICDVLRDALSPEHGLQLLIEDMERTQQMWRLNWREAQLQYVRTKAEVSLKSILQHTTAPSLVERRRLALVLAHSIIQLHESPWLSDQWSKENICFFSTAAGFDLGRPYMSTALDRFPSGSEPPNLDRFHRNPGILRLGVLLIEIHRWSGLETYWEPVTDLVDGKPTPNTDLQVARRVLRSQALADCFETYRGAIEACLQVPWAHSGSRVSLEDRETQEGIYGHVIEPLEEEVKHGDFRPRRGQVAWV</sequence>
<feature type="chain" id="PRO_5009385132" description="DUF7580 domain-containing protein" evidence="1">
    <location>
        <begin position="21"/>
        <end position="564"/>
    </location>
</feature>
<reference evidence="4" key="4">
    <citation type="journal article" date="2015" name="G3 (Bethesda)">
        <title>Genome sequences of three phytopathogenic species of the Magnaporthaceae family of fungi.</title>
        <authorList>
            <person name="Okagaki L.H."/>
            <person name="Nunes C.C."/>
            <person name="Sailsbery J."/>
            <person name="Clay B."/>
            <person name="Brown D."/>
            <person name="John T."/>
            <person name="Oh Y."/>
            <person name="Young N."/>
            <person name="Fitzgerald M."/>
            <person name="Haas B.J."/>
            <person name="Zeng Q."/>
            <person name="Young S."/>
            <person name="Adiconis X."/>
            <person name="Fan L."/>
            <person name="Levin J.Z."/>
            <person name="Mitchell T.K."/>
            <person name="Okubara P.A."/>
            <person name="Farman M.L."/>
            <person name="Kohn L.M."/>
            <person name="Birren B."/>
            <person name="Ma L.-J."/>
            <person name="Dean R.A."/>
        </authorList>
    </citation>
    <scope>NUCLEOTIDE SEQUENCE</scope>
    <source>
        <strain evidence="4">ATCC 64411 / 73-15</strain>
    </source>
</reference>
<dbReference type="PANTHER" id="PTHR35186">
    <property type="entry name" value="ANK_REP_REGION DOMAIN-CONTAINING PROTEIN"/>
    <property type="match status" value="1"/>
</dbReference>
<dbReference type="EMBL" id="GL876966">
    <property type="protein sequence ID" value="KLU82101.1"/>
    <property type="molecule type" value="Genomic_DNA"/>
</dbReference>
<keyword evidence="1" id="KW-0732">Signal</keyword>
<dbReference type="eggNOG" id="ENOG502SS5P">
    <property type="taxonomic scope" value="Eukaryota"/>
</dbReference>
<feature type="signal peptide" evidence="1">
    <location>
        <begin position="1"/>
        <end position="20"/>
    </location>
</feature>
<keyword evidence="5" id="KW-1185">Reference proteome</keyword>
<dbReference type="EnsemblFungi" id="MAPG_01178T0">
    <property type="protein sequence ID" value="MAPG_01178T0"/>
    <property type="gene ID" value="MAPG_01178"/>
</dbReference>
<evidence type="ECO:0000256" key="1">
    <source>
        <dbReference type="SAM" id="SignalP"/>
    </source>
</evidence>
<dbReference type="VEuPathDB" id="FungiDB:MAPG_01178"/>
<dbReference type="Pfam" id="PF24476">
    <property type="entry name" value="DUF7580"/>
    <property type="match status" value="1"/>
</dbReference>
<dbReference type="OrthoDB" id="3565018at2759"/>
<dbReference type="InterPro" id="IPR056002">
    <property type="entry name" value="DUF7580"/>
</dbReference>
<reference evidence="4" key="5">
    <citation type="submission" date="2015-06" db="UniProtKB">
        <authorList>
            <consortium name="EnsemblFungi"/>
        </authorList>
    </citation>
    <scope>IDENTIFICATION</scope>
    <source>
        <strain evidence="4">ATCC 64411</strain>
    </source>
</reference>
<proteinExistence type="predicted"/>
<organism evidence="4 5">
    <name type="scientific">Magnaporthiopsis poae (strain ATCC 64411 / 73-15)</name>
    <name type="common">Kentucky bluegrass fungus</name>
    <name type="synonym">Magnaporthe poae</name>
    <dbReference type="NCBI Taxonomy" id="644358"/>
    <lineage>
        <taxon>Eukaryota</taxon>
        <taxon>Fungi</taxon>
        <taxon>Dikarya</taxon>
        <taxon>Ascomycota</taxon>
        <taxon>Pezizomycotina</taxon>
        <taxon>Sordariomycetes</taxon>
        <taxon>Sordariomycetidae</taxon>
        <taxon>Magnaporthales</taxon>
        <taxon>Magnaporthaceae</taxon>
        <taxon>Magnaporthiopsis</taxon>
    </lineage>
</organism>
<evidence type="ECO:0000259" key="2">
    <source>
        <dbReference type="Pfam" id="PF24476"/>
    </source>
</evidence>
<evidence type="ECO:0000313" key="5">
    <source>
        <dbReference type="Proteomes" id="UP000011715"/>
    </source>
</evidence>
<accession>A0A0C4DN06</accession>
<dbReference type="STRING" id="644358.A0A0C4DN06"/>
<evidence type="ECO:0000313" key="3">
    <source>
        <dbReference type="EMBL" id="KLU82101.1"/>
    </source>
</evidence>
<name>A0A0C4DN06_MAGP6</name>
<evidence type="ECO:0000313" key="4">
    <source>
        <dbReference type="EnsemblFungi" id="MAPG_01178T0"/>
    </source>
</evidence>
<feature type="domain" description="DUF7580" evidence="2">
    <location>
        <begin position="218"/>
        <end position="551"/>
    </location>
</feature>
<dbReference type="OMA" id="REIEMEP"/>
<dbReference type="Proteomes" id="UP000011715">
    <property type="component" value="Unassembled WGS sequence"/>
</dbReference>